<dbReference type="PANTHER" id="PTHR43283">
    <property type="entry name" value="BETA-LACTAMASE-RELATED"/>
    <property type="match status" value="1"/>
</dbReference>
<evidence type="ECO:0000313" key="3">
    <source>
        <dbReference type="Proteomes" id="UP001199469"/>
    </source>
</evidence>
<evidence type="ECO:0000259" key="1">
    <source>
        <dbReference type="Pfam" id="PF00144"/>
    </source>
</evidence>
<keyword evidence="3" id="KW-1185">Reference proteome</keyword>
<reference evidence="2 3" key="1">
    <citation type="submission" date="2021-11" db="EMBL/GenBank/DDBJ databases">
        <title>Draft genome sequence of Actinomycetospora sp. SF1 isolated from the rhizosphere soil.</title>
        <authorList>
            <person name="Duangmal K."/>
            <person name="Chantavorakit T."/>
        </authorList>
    </citation>
    <scope>NUCLEOTIDE SEQUENCE [LARGE SCALE GENOMIC DNA]</scope>
    <source>
        <strain evidence="2 3">TBRC 5722</strain>
    </source>
</reference>
<accession>A0ABS8P4K5</accession>
<organism evidence="2 3">
    <name type="scientific">Actinomycetospora endophytica</name>
    <dbReference type="NCBI Taxonomy" id="2291215"/>
    <lineage>
        <taxon>Bacteria</taxon>
        <taxon>Bacillati</taxon>
        <taxon>Actinomycetota</taxon>
        <taxon>Actinomycetes</taxon>
        <taxon>Pseudonocardiales</taxon>
        <taxon>Pseudonocardiaceae</taxon>
        <taxon>Actinomycetospora</taxon>
    </lineage>
</organism>
<dbReference type="InterPro" id="IPR012338">
    <property type="entry name" value="Beta-lactam/transpept-like"/>
</dbReference>
<dbReference type="Pfam" id="PF00144">
    <property type="entry name" value="Beta-lactamase"/>
    <property type="match status" value="1"/>
</dbReference>
<feature type="domain" description="Beta-lactamase-related" evidence="1">
    <location>
        <begin position="20"/>
        <end position="253"/>
    </location>
</feature>
<dbReference type="InterPro" id="IPR050789">
    <property type="entry name" value="Diverse_Enzym_Activities"/>
</dbReference>
<dbReference type="Gene3D" id="3.40.710.10">
    <property type="entry name" value="DD-peptidase/beta-lactamase superfamily"/>
    <property type="match status" value="1"/>
</dbReference>
<dbReference type="EMBL" id="JAJNDB010000001">
    <property type="protein sequence ID" value="MCD2193039.1"/>
    <property type="molecule type" value="Genomic_DNA"/>
</dbReference>
<proteinExistence type="predicted"/>
<dbReference type="Proteomes" id="UP001199469">
    <property type="component" value="Unassembled WGS sequence"/>
</dbReference>
<evidence type="ECO:0000313" key="2">
    <source>
        <dbReference type="EMBL" id="MCD2193039.1"/>
    </source>
</evidence>
<sequence>MESLRRMDDWPVEHAAAVVVTAAGTTTHGEVDRRFPLASVTKLLVAVAALLAVEEEAITLDEPAGPEGSTVRHLLAHTSGLAFSEQKVVAEPGTRRLYSSAGFEVLADHLASRTGIAFADYLHEAVCEPLGMGSTTLDGSPGHGATSTVADLAAFAAELRDPSLLAPETLAEARSVQFPGLNGVLPGLGHQKPNDWGLGLELRDHKSPHWTGSESSPGTFGHFGQSGTFLWVDPAVDAACVVLTDRDFGEWAKEAWPAFTDSVLGGLRPREH</sequence>
<protein>
    <submittedName>
        <fullName evidence="2">Beta-lactamase family protein</fullName>
    </submittedName>
</protein>
<dbReference type="PANTHER" id="PTHR43283:SF15">
    <property type="entry name" value="CONSERVED PROTEIN"/>
    <property type="match status" value="1"/>
</dbReference>
<name>A0ABS8P4K5_9PSEU</name>
<dbReference type="SUPFAM" id="SSF56601">
    <property type="entry name" value="beta-lactamase/transpeptidase-like"/>
    <property type="match status" value="1"/>
</dbReference>
<dbReference type="RefSeq" id="WP_230730694.1">
    <property type="nucleotide sequence ID" value="NZ_JAJNDB010000001.1"/>
</dbReference>
<gene>
    <name evidence="2" type="ORF">LQ327_06500</name>
</gene>
<comment type="caution">
    <text evidence="2">The sequence shown here is derived from an EMBL/GenBank/DDBJ whole genome shotgun (WGS) entry which is preliminary data.</text>
</comment>
<dbReference type="InterPro" id="IPR001466">
    <property type="entry name" value="Beta-lactam-related"/>
</dbReference>